<name>A0A4Y2E038_ARAVE</name>
<comment type="caution">
    <text evidence="2">The sequence shown here is derived from an EMBL/GenBank/DDBJ whole genome shotgun (WGS) entry which is preliminary data.</text>
</comment>
<evidence type="ECO:0000313" key="3">
    <source>
        <dbReference type="Proteomes" id="UP000499080"/>
    </source>
</evidence>
<reference evidence="2 3" key="1">
    <citation type="journal article" date="2019" name="Sci. Rep.">
        <title>Orb-weaving spider Araneus ventricosus genome elucidates the spidroin gene catalogue.</title>
        <authorList>
            <person name="Kono N."/>
            <person name="Nakamura H."/>
            <person name="Ohtoshi R."/>
            <person name="Moran D.A.P."/>
            <person name="Shinohara A."/>
            <person name="Yoshida Y."/>
            <person name="Fujiwara M."/>
            <person name="Mori M."/>
            <person name="Tomita M."/>
            <person name="Arakawa K."/>
        </authorList>
    </citation>
    <scope>NUCLEOTIDE SEQUENCE [LARGE SCALE GENOMIC DNA]</scope>
</reference>
<organism evidence="2 3">
    <name type="scientific">Araneus ventricosus</name>
    <name type="common">Orbweaver spider</name>
    <name type="synonym">Epeira ventricosa</name>
    <dbReference type="NCBI Taxonomy" id="182803"/>
    <lineage>
        <taxon>Eukaryota</taxon>
        <taxon>Metazoa</taxon>
        <taxon>Ecdysozoa</taxon>
        <taxon>Arthropoda</taxon>
        <taxon>Chelicerata</taxon>
        <taxon>Arachnida</taxon>
        <taxon>Araneae</taxon>
        <taxon>Araneomorphae</taxon>
        <taxon>Entelegynae</taxon>
        <taxon>Araneoidea</taxon>
        <taxon>Araneidae</taxon>
        <taxon>Araneus</taxon>
    </lineage>
</organism>
<dbReference type="GO" id="GO:0004523">
    <property type="term" value="F:RNA-DNA hybrid ribonuclease activity"/>
    <property type="evidence" value="ECO:0007669"/>
    <property type="project" value="InterPro"/>
</dbReference>
<dbReference type="Proteomes" id="UP000499080">
    <property type="component" value="Unassembled WGS sequence"/>
</dbReference>
<feature type="domain" description="RNase H type-1" evidence="1">
    <location>
        <begin position="1"/>
        <end position="94"/>
    </location>
</feature>
<dbReference type="InterPro" id="IPR012337">
    <property type="entry name" value="RNaseH-like_sf"/>
</dbReference>
<sequence length="222" mass="24741">MAQLKPHNLVFKDELIAIKEACTWASQSNQPINIWTDDECSLRYIASLKTNNPLAQHIQNILPHSQNIKLGWIKVHEGHVGNEAEDLLAKKPTVEGIPTQYTAPGASSGEEKLLTISLQLCRINGTTAKLELMATSSFQRSSLPQLHGKAQNSYFEQVMTHFHLTLRYLASEKIIAVVVTSSEAFCTLQPAAPMKAPLIYKTLKHLRTTLVKESPHQPIIKN</sequence>
<dbReference type="SUPFAM" id="SSF53098">
    <property type="entry name" value="Ribonuclease H-like"/>
    <property type="match status" value="1"/>
</dbReference>
<evidence type="ECO:0000259" key="1">
    <source>
        <dbReference type="PROSITE" id="PS50879"/>
    </source>
</evidence>
<dbReference type="GO" id="GO:0003676">
    <property type="term" value="F:nucleic acid binding"/>
    <property type="evidence" value="ECO:0007669"/>
    <property type="project" value="InterPro"/>
</dbReference>
<gene>
    <name evidence="2" type="ORF">AVEN_248496_1</name>
</gene>
<dbReference type="AlphaFoldDB" id="A0A4Y2E038"/>
<dbReference type="Gene3D" id="3.30.420.10">
    <property type="entry name" value="Ribonuclease H-like superfamily/Ribonuclease H"/>
    <property type="match status" value="1"/>
</dbReference>
<accession>A0A4Y2E038</accession>
<evidence type="ECO:0000313" key="2">
    <source>
        <dbReference type="EMBL" id="GBM21666.1"/>
    </source>
</evidence>
<proteinExistence type="predicted"/>
<dbReference type="PROSITE" id="PS50879">
    <property type="entry name" value="RNASE_H_1"/>
    <property type="match status" value="1"/>
</dbReference>
<dbReference type="OrthoDB" id="411823at2759"/>
<dbReference type="InterPro" id="IPR002156">
    <property type="entry name" value="RNaseH_domain"/>
</dbReference>
<dbReference type="EMBL" id="BGPR01000465">
    <property type="protein sequence ID" value="GBM21666.1"/>
    <property type="molecule type" value="Genomic_DNA"/>
</dbReference>
<dbReference type="InterPro" id="IPR036397">
    <property type="entry name" value="RNaseH_sf"/>
</dbReference>
<keyword evidence="3" id="KW-1185">Reference proteome</keyword>
<protein>
    <recommendedName>
        <fullName evidence="1">RNase H type-1 domain-containing protein</fullName>
    </recommendedName>
</protein>
<dbReference type="Pfam" id="PF00075">
    <property type="entry name" value="RNase_H"/>
    <property type="match status" value="1"/>
</dbReference>